<feature type="region of interest" description="Disordered" evidence="1">
    <location>
        <begin position="326"/>
        <end position="359"/>
    </location>
</feature>
<dbReference type="Proteomes" id="UP000509667">
    <property type="component" value="Chromosome"/>
</dbReference>
<evidence type="ECO:0000313" key="3">
    <source>
        <dbReference type="Proteomes" id="UP000509667"/>
    </source>
</evidence>
<dbReference type="EMBL" id="CP058910">
    <property type="protein sequence ID" value="QLH75886.1"/>
    <property type="molecule type" value="Genomic_DNA"/>
</dbReference>
<gene>
    <name evidence="2" type="ORF">HZS55_00575</name>
</gene>
<accession>A0A7D5NXQ0</accession>
<evidence type="ECO:0008006" key="4">
    <source>
        <dbReference type="Google" id="ProtNLM"/>
    </source>
</evidence>
<dbReference type="InterPro" id="IPR036849">
    <property type="entry name" value="Enolase-like_C_sf"/>
</dbReference>
<dbReference type="AlphaFoldDB" id="A0A7D5NXQ0"/>
<protein>
    <recommendedName>
        <fullName evidence="4">Enolase</fullName>
    </recommendedName>
</protein>
<dbReference type="Gene3D" id="3.20.20.120">
    <property type="entry name" value="Enolase-like C-terminal domain"/>
    <property type="match status" value="1"/>
</dbReference>
<dbReference type="RefSeq" id="WP_179909832.1">
    <property type="nucleotide sequence ID" value="NZ_CP058910.1"/>
</dbReference>
<dbReference type="OrthoDB" id="155947at2157"/>
<dbReference type="GeneID" id="56076312"/>
<organism evidence="2 3">
    <name type="scientific">Halosimplex rubrum</name>
    <dbReference type="NCBI Taxonomy" id="869889"/>
    <lineage>
        <taxon>Archaea</taxon>
        <taxon>Methanobacteriati</taxon>
        <taxon>Methanobacteriota</taxon>
        <taxon>Stenosarchaea group</taxon>
        <taxon>Halobacteria</taxon>
        <taxon>Halobacteriales</taxon>
        <taxon>Haloarculaceae</taxon>
        <taxon>Halosimplex</taxon>
    </lineage>
</organism>
<dbReference type="SUPFAM" id="SSF51604">
    <property type="entry name" value="Enolase C-terminal domain-like"/>
    <property type="match status" value="1"/>
</dbReference>
<dbReference type="KEGG" id="hrr:HZS55_00575"/>
<keyword evidence="3" id="KW-1185">Reference proteome</keyword>
<evidence type="ECO:0000313" key="2">
    <source>
        <dbReference type="EMBL" id="QLH75886.1"/>
    </source>
</evidence>
<sequence>MSDLYDRIADLPLAVEGFDLDRHEMDTSAGFTRVTTVVELRGPDGAVGRGEGVAYDTEDHDRLRDAHERGALDWAFAGEYTFDGFSTALDDVDLFPEPPEREVSRHYRRWAVESAALDLALRQADTTFAAALDRSYDPVRFVVSTRLDTGGDPSAERIHEWLDVDPDMEFKLDPTDAWTPELMDDLAATDRVRILDLKSYYEGTEVDTDADPERYRQVAEAFPDAVLEDAKFTDETRAILDGVADRLSWDYPVVDVESVEALPIEPEWLNVKPSRFGTVSDLLETIEYCLERDIALYGGGQYELGVGREHLHAVASAFYPDGPNDIAPSAYHSPEPHADVPASPLDAPAEPVGLRWSRE</sequence>
<reference evidence="2 3" key="1">
    <citation type="submission" date="2020-07" db="EMBL/GenBank/DDBJ databases">
        <title>Halosimplex pelagicum sp. nov. and Halosimplex rubrum sp. nov., isolated from salted brown alga Laminaria, and emended description of the genus Halosimplex.</title>
        <authorList>
            <person name="Cui H."/>
        </authorList>
    </citation>
    <scope>NUCLEOTIDE SEQUENCE [LARGE SCALE GENOMIC DNA]</scope>
    <source>
        <strain evidence="2 3">R27</strain>
    </source>
</reference>
<evidence type="ECO:0000256" key="1">
    <source>
        <dbReference type="SAM" id="MobiDB-lite"/>
    </source>
</evidence>
<name>A0A7D5NXQ0_9EURY</name>
<proteinExistence type="predicted"/>